<evidence type="ECO:0000256" key="10">
    <source>
        <dbReference type="ARBA" id="ARBA00023136"/>
    </source>
</evidence>
<comment type="subcellular location">
    <subcellularLocation>
        <location evidence="1 12">Cell outer membrane</location>
        <topology evidence="1 12">Multi-pass membrane protein</topology>
    </subcellularLocation>
</comment>
<dbReference type="Gene3D" id="2.40.170.20">
    <property type="entry name" value="TonB-dependent receptor, beta-barrel domain"/>
    <property type="match status" value="1"/>
</dbReference>
<gene>
    <name evidence="16" type="ORF">ANI02nite_20440</name>
</gene>
<evidence type="ECO:0000259" key="14">
    <source>
        <dbReference type="Pfam" id="PF00593"/>
    </source>
</evidence>
<dbReference type="InterPro" id="IPR012910">
    <property type="entry name" value="Plug_dom"/>
</dbReference>
<dbReference type="STRING" id="1120919.GCA_000429165_01016"/>
<evidence type="ECO:0000256" key="8">
    <source>
        <dbReference type="ARBA" id="ARBA00023065"/>
    </source>
</evidence>
<dbReference type="InterPro" id="IPR037066">
    <property type="entry name" value="Plug_dom_sf"/>
</dbReference>
<comment type="caution">
    <text evidence="16">The sequence shown here is derived from an EMBL/GenBank/DDBJ whole genome shotgun (WGS) entry which is preliminary data.</text>
</comment>
<keyword evidence="4" id="KW-0410">Iron transport</keyword>
<keyword evidence="10 12" id="KW-0472">Membrane</keyword>
<evidence type="ECO:0000256" key="2">
    <source>
        <dbReference type="ARBA" id="ARBA00022448"/>
    </source>
</evidence>
<evidence type="ECO:0000256" key="7">
    <source>
        <dbReference type="ARBA" id="ARBA00023004"/>
    </source>
</evidence>
<dbReference type="PANTHER" id="PTHR32552:SF89">
    <property type="entry name" value="CATECHOLATE SIDEROPHORE RECEPTOR FIU"/>
    <property type="match status" value="1"/>
</dbReference>
<proteinExistence type="inferred from homology"/>
<dbReference type="Pfam" id="PF07715">
    <property type="entry name" value="Plug"/>
    <property type="match status" value="1"/>
</dbReference>
<dbReference type="PROSITE" id="PS52016">
    <property type="entry name" value="TONB_DEPENDENT_REC_3"/>
    <property type="match status" value="1"/>
</dbReference>
<evidence type="ECO:0000313" key="17">
    <source>
        <dbReference type="Proteomes" id="UP000321635"/>
    </source>
</evidence>
<dbReference type="SUPFAM" id="SSF56935">
    <property type="entry name" value="Porins"/>
    <property type="match status" value="1"/>
</dbReference>
<keyword evidence="16" id="KW-0675">Receptor</keyword>
<dbReference type="Proteomes" id="UP000321635">
    <property type="component" value="Unassembled WGS sequence"/>
</dbReference>
<keyword evidence="17" id="KW-1185">Reference proteome</keyword>
<keyword evidence="3 12" id="KW-1134">Transmembrane beta strand</keyword>
<accession>A0A511XB43</accession>
<dbReference type="AlphaFoldDB" id="A0A511XB43"/>
<feature type="domain" description="TonB-dependent receptor plug" evidence="15">
    <location>
        <begin position="35"/>
        <end position="134"/>
    </location>
</feature>
<evidence type="ECO:0000256" key="11">
    <source>
        <dbReference type="ARBA" id="ARBA00023237"/>
    </source>
</evidence>
<evidence type="ECO:0000259" key="15">
    <source>
        <dbReference type="Pfam" id="PF07715"/>
    </source>
</evidence>
<dbReference type="InterPro" id="IPR036942">
    <property type="entry name" value="Beta-barrel_TonB_sf"/>
</dbReference>
<evidence type="ECO:0000313" key="16">
    <source>
        <dbReference type="EMBL" id="GEN60160.1"/>
    </source>
</evidence>
<dbReference type="Gene3D" id="2.170.130.10">
    <property type="entry name" value="TonB-dependent receptor, plug domain"/>
    <property type="match status" value="1"/>
</dbReference>
<evidence type="ECO:0000256" key="5">
    <source>
        <dbReference type="ARBA" id="ARBA00022692"/>
    </source>
</evidence>
<organism evidence="16 17">
    <name type="scientific">Acetobacter nitrogenifigens DSM 23921 = NBRC 105050</name>
    <dbReference type="NCBI Taxonomy" id="1120919"/>
    <lineage>
        <taxon>Bacteria</taxon>
        <taxon>Pseudomonadati</taxon>
        <taxon>Pseudomonadota</taxon>
        <taxon>Alphaproteobacteria</taxon>
        <taxon>Acetobacterales</taxon>
        <taxon>Acetobacteraceae</taxon>
        <taxon>Acetobacter</taxon>
    </lineage>
</organism>
<dbReference type="InterPro" id="IPR039426">
    <property type="entry name" value="TonB-dep_rcpt-like"/>
</dbReference>
<dbReference type="InterPro" id="IPR000531">
    <property type="entry name" value="Beta-barrel_TonB"/>
</dbReference>
<feature type="domain" description="TonB-dependent receptor-like beta-barrel" evidence="14">
    <location>
        <begin position="247"/>
        <end position="724"/>
    </location>
</feature>
<dbReference type="PANTHER" id="PTHR32552">
    <property type="entry name" value="FERRICHROME IRON RECEPTOR-RELATED"/>
    <property type="match status" value="1"/>
</dbReference>
<evidence type="ECO:0000256" key="9">
    <source>
        <dbReference type="ARBA" id="ARBA00023077"/>
    </source>
</evidence>
<keyword evidence="11 12" id="KW-0998">Cell outer membrane</keyword>
<dbReference type="GO" id="GO:0009279">
    <property type="term" value="C:cell outer membrane"/>
    <property type="evidence" value="ECO:0007669"/>
    <property type="project" value="UniProtKB-SubCell"/>
</dbReference>
<keyword evidence="2 12" id="KW-0813">Transport</keyword>
<keyword evidence="7" id="KW-0408">Iron</keyword>
<evidence type="ECO:0000256" key="4">
    <source>
        <dbReference type="ARBA" id="ARBA00022496"/>
    </source>
</evidence>
<comment type="similarity">
    <text evidence="12 13">Belongs to the TonB-dependent receptor family.</text>
</comment>
<evidence type="ECO:0000256" key="13">
    <source>
        <dbReference type="RuleBase" id="RU003357"/>
    </source>
</evidence>
<evidence type="ECO:0000256" key="1">
    <source>
        <dbReference type="ARBA" id="ARBA00004571"/>
    </source>
</evidence>
<evidence type="ECO:0000256" key="3">
    <source>
        <dbReference type="ARBA" id="ARBA00022452"/>
    </source>
</evidence>
<protein>
    <submittedName>
        <fullName evidence="16">TonB-dependent receptor</fullName>
    </submittedName>
</protein>
<keyword evidence="5 12" id="KW-0812">Transmembrane</keyword>
<keyword evidence="6" id="KW-0732">Signal</keyword>
<reference evidence="16 17" key="1">
    <citation type="submission" date="2019-07" db="EMBL/GenBank/DDBJ databases">
        <title>Whole genome shotgun sequence of Acetobacter nitrogenifigens NBRC 105050.</title>
        <authorList>
            <person name="Hosoyama A."/>
            <person name="Uohara A."/>
            <person name="Ohji S."/>
            <person name="Ichikawa N."/>
        </authorList>
    </citation>
    <scope>NUCLEOTIDE SEQUENCE [LARGE SCALE GENOMIC DNA]</scope>
    <source>
        <strain evidence="16 17">NBRC 105050</strain>
    </source>
</reference>
<dbReference type="GO" id="GO:0015344">
    <property type="term" value="F:siderophore uptake transmembrane transporter activity"/>
    <property type="evidence" value="ECO:0007669"/>
    <property type="project" value="TreeGrafter"/>
</dbReference>
<sequence length="761" mass="82760">MPVKRAPTVFNAAGTEAVAAVGHRHVSGGGMMRAETAAKAVSTVTHEYISKQSPASNALALIQMAPGANVAMGDPFGVSDESMITVRGMNQQQIGYTFEGAPMNDPDDYTPNSSEWIDSENMDNVQLQQGSGELNSPLTNSAGGIMAVNMRNPKYEHGGELDISYGTHQLNRQFIRYDTGEIGHSGVRAFASYSNLSGKAWRGPGRNNRRHMDFKAIKEWGNSFISVAGSYNNENTAYYPTYNSVSEWNQEGLSHNFSGTYNVNDASYNGLNSYYKFYQTNWADILISAPMHFEASPKLTFDVSPYVYHGSGAYPFGAGSLSNGAGDYGGLLAINGSNYNGTGTTGASIATGNAATYSTAQGEAINAMYNWLGTEGYAGLNSSVKYKTKHNELTFGWWFGYTDMQALEPFSALTATGQAANFDGRYNLKLTDGTLLSEQSYHTITMTNMLYIGDQVTLLNDRLHISAGFKEAMISRDGTFGQPVEGYYKVGYNTAEPLPRMSIDYHVNPNVMVFASVNTNFRTPVGTAMYNAYDNPWNGSQITTGNTKLKNEYSIVEEVGARYSGSLGNASITGFNYNFTNHQVNAYNGANPLPVAMNVGGMTIRGVDAQMGLRPWHHFSPYASGEYLYATTDNNIPDDTGGYLNTKGKIAPSAPRWQASVALNYDDGTMFGSVTLRYVDKQYSTYTNDEQIKGYKQVDMMIGARMKKIGFMKSPSIRLNIINLADHHYLSGVYSPGTTAGTAQLLAAPNFACLATFSTGF</sequence>
<evidence type="ECO:0000256" key="12">
    <source>
        <dbReference type="PROSITE-ProRule" id="PRU01360"/>
    </source>
</evidence>
<keyword evidence="8" id="KW-0406">Ion transport</keyword>
<evidence type="ECO:0000256" key="6">
    <source>
        <dbReference type="ARBA" id="ARBA00022729"/>
    </source>
</evidence>
<dbReference type="Pfam" id="PF00593">
    <property type="entry name" value="TonB_dep_Rec_b-barrel"/>
    <property type="match status" value="1"/>
</dbReference>
<name>A0A511XB43_9PROT</name>
<dbReference type="EMBL" id="BJYF01000011">
    <property type="protein sequence ID" value="GEN60160.1"/>
    <property type="molecule type" value="Genomic_DNA"/>
</dbReference>
<keyword evidence="9 13" id="KW-0798">TonB box</keyword>